<accession>A0A4R0YLD3</accession>
<dbReference type="FunFam" id="3.30.70.270:FF:000001">
    <property type="entry name" value="Diguanylate cyclase domain protein"/>
    <property type="match status" value="1"/>
</dbReference>
<dbReference type="CDD" id="cd01949">
    <property type="entry name" value="GGDEF"/>
    <property type="match status" value="1"/>
</dbReference>
<comment type="catalytic activity">
    <reaction evidence="3">
        <text>2 GTP = 3',3'-c-di-GMP + 2 diphosphate</text>
        <dbReference type="Rhea" id="RHEA:24898"/>
        <dbReference type="ChEBI" id="CHEBI:33019"/>
        <dbReference type="ChEBI" id="CHEBI:37565"/>
        <dbReference type="ChEBI" id="CHEBI:58805"/>
        <dbReference type="EC" id="2.7.7.65"/>
    </reaction>
</comment>
<keyword evidence="5" id="KW-0812">Transmembrane</keyword>
<sequence length="607" mass="67369">MYHPGQTLRRFGLAGLLCLGCGAGAVAMPTVPVSPTPASLLDRADSGIKLSDHAQFARLLDQLDVRRNELTSEQRWHLQYLRGWQAAYQGDYDRSRAILDEVLEKSDDDVLRFRASATLINILGDGRRYQEAFLRLSQMQDQLPQITDDAVRYQGLGEAAQLLISAGQYDLATSYADQMLAHIPPGESTCKAMYFKLHARYRSGTLGDTEDPMLRDGIAACTSSGQSVFANAMRADAAGVMLRMGRATEAQALLQRNYADALRDQYIPVSAQFEAMLALANWKLGDVPTAEKFARLAVASNSKSGVTEPLSMAYDVLYRIAEGRGDYRDALDYHEKFMAADKGYLDDISATALAYQIVSQQVQGKRQEVQALNKQNVILKLEQALDRKAVENSRLYITLLLTVIAFIVFWVYRLKRSQLRFMWLSRQDSLTGICNRKHFIEAAEGLLRHAEKAGKPVALLLIDLDHFKLVNDTHGHTVGDQVLKRAVDACIPLLGHRDLFGRLGGEEFAIILSDSNHAHALHRAEEVRAAIANARITDAPTDINISASLGVVTTEYSGYQFRQLLINADHALYKAKRDGRNRVVSGREDGATILPFAAGEKKVVLER</sequence>
<dbReference type="GO" id="GO:0052621">
    <property type="term" value="F:diguanylate cyclase activity"/>
    <property type="evidence" value="ECO:0007669"/>
    <property type="project" value="UniProtKB-EC"/>
</dbReference>
<dbReference type="SMART" id="SM00267">
    <property type="entry name" value="GGDEF"/>
    <property type="match status" value="1"/>
</dbReference>
<dbReference type="InterPro" id="IPR000160">
    <property type="entry name" value="GGDEF_dom"/>
</dbReference>
<dbReference type="GO" id="GO:0043709">
    <property type="term" value="P:cell adhesion involved in single-species biofilm formation"/>
    <property type="evidence" value="ECO:0007669"/>
    <property type="project" value="TreeGrafter"/>
</dbReference>
<evidence type="ECO:0000256" key="5">
    <source>
        <dbReference type="SAM" id="Phobius"/>
    </source>
</evidence>
<evidence type="ECO:0000256" key="2">
    <source>
        <dbReference type="ARBA" id="ARBA00012528"/>
    </source>
</evidence>
<feature type="domain" description="GGDEF" evidence="7">
    <location>
        <begin position="455"/>
        <end position="588"/>
    </location>
</feature>
<dbReference type="EMBL" id="SJTG01000007">
    <property type="protein sequence ID" value="TCI06187.1"/>
    <property type="molecule type" value="Genomic_DNA"/>
</dbReference>
<evidence type="ECO:0000313" key="8">
    <source>
        <dbReference type="EMBL" id="TCI06187.1"/>
    </source>
</evidence>
<evidence type="ECO:0000313" key="9">
    <source>
        <dbReference type="Proteomes" id="UP000291822"/>
    </source>
</evidence>
<keyword evidence="6" id="KW-0732">Signal</keyword>
<keyword evidence="5" id="KW-0472">Membrane</keyword>
<dbReference type="SUPFAM" id="SSF55073">
    <property type="entry name" value="Nucleotide cyclase"/>
    <property type="match status" value="1"/>
</dbReference>
<dbReference type="GO" id="GO:0005886">
    <property type="term" value="C:plasma membrane"/>
    <property type="evidence" value="ECO:0007669"/>
    <property type="project" value="TreeGrafter"/>
</dbReference>
<evidence type="ECO:0000256" key="1">
    <source>
        <dbReference type="ARBA" id="ARBA00001946"/>
    </source>
</evidence>
<evidence type="ECO:0000256" key="6">
    <source>
        <dbReference type="SAM" id="SignalP"/>
    </source>
</evidence>
<comment type="cofactor">
    <cofactor evidence="1">
        <name>Mg(2+)</name>
        <dbReference type="ChEBI" id="CHEBI:18420"/>
    </cofactor>
</comment>
<feature type="transmembrane region" description="Helical" evidence="5">
    <location>
        <begin position="395"/>
        <end position="412"/>
    </location>
</feature>
<evidence type="ECO:0000256" key="4">
    <source>
        <dbReference type="SAM" id="Coils"/>
    </source>
</evidence>
<comment type="caution">
    <text evidence="8">The sequence shown here is derived from an EMBL/GenBank/DDBJ whole genome shotgun (WGS) entry which is preliminary data.</text>
</comment>
<dbReference type="AlphaFoldDB" id="A0A4R0YLD3"/>
<dbReference type="InterPro" id="IPR043128">
    <property type="entry name" value="Rev_trsase/Diguanyl_cyclase"/>
</dbReference>
<dbReference type="Proteomes" id="UP000291822">
    <property type="component" value="Unassembled WGS sequence"/>
</dbReference>
<dbReference type="Gene3D" id="3.30.70.270">
    <property type="match status" value="1"/>
</dbReference>
<organism evidence="8 9">
    <name type="scientific">Dyella soli</name>
    <dbReference type="NCBI Taxonomy" id="522319"/>
    <lineage>
        <taxon>Bacteria</taxon>
        <taxon>Pseudomonadati</taxon>
        <taxon>Pseudomonadota</taxon>
        <taxon>Gammaproteobacteria</taxon>
        <taxon>Lysobacterales</taxon>
        <taxon>Rhodanobacteraceae</taxon>
        <taxon>Dyella</taxon>
    </lineage>
</organism>
<dbReference type="InterPro" id="IPR029787">
    <property type="entry name" value="Nucleotide_cyclase"/>
</dbReference>
<keyword evidence="5" id="KW-1133">Transmembrane helix</keyword>
<dbReference type="PROSITE" id="PS50887">
    <property type="entry name" value="GGDEF"/>
    <property type="match status" value="1"/>
</dbReference>
<dbReference type="InterPro" id="IPR050469">
    <property type="entry name" value="Diguanylate_Cyclase"/>
</dbReference>
<gene>
    <name evidence="8" type="ORF">EZM97_35295</name>
</gene>
<feature type="chain" id="PRO_5020192837" description="diguanylate cyclase" evidence="6">
    <location>
        <begin position="28"/>
        <end position="607"/>
    </location>
</feature>
<dbReference type="Pfam" id="PF00990">
    <property type="entry name" value="GGDEF"/>
    <property type="match status" value="1"/>
</dbReference>
<dbReference type="EC" id="2.7.7.65" evidence="2"/>
<proteinExistence type="predicted"/>
<dbReference type="InterPro" id="IPR011990">
    <property type="entry name" value="TPR-like_helical_dom_sf"/>
</dbReference>
<dbReference type="NCBIfam" id="TIGR00254">
    <property type="entry name" value="GGDEF"/>
    <property type="match status" value="1"/>
</dbReference>
<keyword evidence="9" id="KW-1185">Reference proteome</keyword>
<keyword evidence="4" id="KW-0175">Coiled coil</keyword>
<dbReference type="GO" id="GO:1902201">
    <property type="term" value="P:negative regulation of bacterial-type flagellum-dependent cell motility"/>
    <property type="evidence" value="ECO:0007669"/>
    <property type="project" value="TreeGrafter"/>
</dbReference>
<name>A0A4R0YLD3_9GAMM</name>
<reference evidence="8 9" key="1">
    <citation type="submission" date="2019-02" db="EMBL/GenBank/DDBJ databases">
        <title>Dyella amyloliquefaciens sp. nov., isolated from forest soil.</title>
        <authorList>
            <person name="Gao Z.-H."/>
            <person name="Qiu L.-H."/>
        </authorList>
    </citation>
    <scope>NUCLEOTIDE SEQUENCE [LARGE SCALE GENOMIC DNA]</scope>
    <source>
        <strain evidence="8 9">KACC 12747</strain>
    </source>
</reference>
<dbReference type="SUPFAM" id="SSF48452">
    <property type="entry name" value="TPR-like"/>
    <property type="match status" value="2"/>
</dbReference>
<dbReference type="PANTHER" id="PTHR45138">
    <property type="entry name" value="REGULATORY COMPONENTS OF SENSORY TRANSDUCTION SYSTEM"/>
    <property type="match status" value="1"/>
</dbReference>
<dbReference type="PANTHER" id="PTHR45138:SF9">
    <property type="entry name" value="DIGUANYLATE CYCLASE DGCM-RELATED"/>
    <property type="match status" value="1"/>
</dbReference>
<feature type="coiled-coil region" evidence="4">
    <location>
        <begin position="355"/>
        <end position="382"/>
    </location>
</feature>
<evidence type="ECO:0000259" key="7">
    <source>
        <dbReference type="PROSITE" id="PS50887"/>
    </source>
</evidence>
<protein>
    <recommendedName>
        <fullName evidence="2">diguanylate cyclase</fullName>
        <ecNumber evidence="2">2.7.7.65</ecNumber>
    </recommendedName>
</protein>
<feature type="signal peptide" evidence="6">
    <location>
        <begin position="1"/>
        <end position="27"/>
    </location>
</feature>
<evidence type="ECO:0000256" key="3">
    <source>
        <dbReference type="ARBA" id="ARBA00034247"/>
    </source>
</evidence>
<dbReference type="Gene3D" id="1.25.40.10">
    <property type="entry name" value="Tetratricopeptide repeat domain"/>
    <property type="match status" value="2"/>
</dbReference>